<dbReference type="Gene3D" id="3.30.230.10">
    <property type="match status" value="1"/>
</dbReference>
<feature type="domain" description="Translation elongation factor EFG/EF2" evidence="3">
    <location>
        <begin position="122"/>
        <end position="242"/>
    </location>
</feature>
<evidence type="ECO:0000256" key="1">
    <source>
        <dbReference type="ARBA" id="ARBA00022741"/>
    </source>
</evidence>
<dbReference type="InterPro" id="IPR020568">
    <property type="entry name" value="Ribosomal_Su5_D2-typ_SF"/>
</dbReference>
<evidence type="ECO:0000313" key="5">
    <source>
        <dbReference type="Proteomes" id="UP000218287"/>
    </source>
</evidence>
<reference evidence="4 5" key="1">
    <citation type="submission" date="2017-06" db="EMBL/GenBank/DDBJ databases">
        <title>Genome sequencing of cyanobaciteial culture collection at National Institute for Environmental Studies (NIES).</title>
        <authorList>
            <person name="Hirose Y."/>
            <person name="Shimura Y."/>
            <person name="Fujisawa T."/>
            <person name="Nakamura Y."/>
            <person name="Kawachi M."/>
        </authorList>
    </citation>
    <scope>NUCLEOTIDE SEQUENCE [LARGE SCALE GENOMIC DNA]</scope>
    <source>
        <strain evidence="4 5">NIES-21</strain>
    </source>
</reference>
<organism evidence="4 5">
    <name type="scientific">Anabaenopsis circularis NIES-21</name>
    <dbReference type="NCBI Taxonomy" id="1085406"/>
    <lineage>
        <taxon>Bacteria</taxon>
        <taxon>Bacillati</taxon>
        <taxon>Cyanobacteriota</taxon>
        <taxon>Cyanophyceae</taxon>
        <taxon>Nostocales</taxon>
        <taxon>Nodulariaceae</taxon>
        <taxon>Anabaenopsis</taxon>
    </lineage>
</organism>
<proteinExistence type="predicted"/>
<evidence type="ECO:0000259" key="3">
    <source>
        <dbReference type="SMART" id="SM00889"/>
    </source>
</evidence>
<accession>A0A1Z4GB53</accession>
<dbReference type="GO" id="GO:0003746">
    <property type="term" value="F:translation elongation factor activity"/>
    <property type="evidence" value="ECO:0007669"/>
    <property type="project" value="UniProtKB-KW"/>
</dbReference>
<name>A0A1Z4GB53_9CYAN</name>
<dbReference type="GO" id="GO:0005525">
    <property type="term" value="F:GTP binding"/>
    <property type="evidence" value="ECO:0007669"/>
    <property type="project" value="UniProtKB-KW"/>
</dbReference>
<dbReference type="SUPFAM" id="SSF54211">
    <property type="entry name" value="Ribosomal protein S5 domain 2-like"/>
    <property type="match status" value="1"/>
</dbReference>
<dbReference type="InterPro" id="IPR005517">
    <property type="entry name" value="Transl_elong_EFG/EF2_IV"/>
</dbReference>
<keyword evidence="4" id="KW-0251">Elongation factor</keyword>
<keyword evidence="2" id="KW-0342">GTP-binding</keyword>
<evidence type="ECO:0000313" key="4">
    <source>
        <dbReference type="EMBL" id="BAY14741.1"/>
    </source>
</evidence>
<dbReference type="Proteomes" id="UP000218287">
    <property type="component" value="Chromosome"/>
</dbReference>
<keyword evidence="5" id="KW-1185">Reference proteome</keyword>
<evidence type="ECO:0000256" key="2">
    <source>
        <dbReference type="ARBA" id="ARBA00023134"/>
    </source>
</evidence>
<protein>
    <submittedName>
        <fullName evidence="4">Translation elongation factor EF-G</fullName>
    </submittedName>
</protein>
<dbReference type="Pfam" id="PF03764">
    <property type="entry name" value="EFG_IV"/>
    <property type="match status" value="1"/>
</dbReference>
<dbReference type="InterPro" id="IPR014721">
    <property type="entry name" value="Ribsml_uS5_D2-typ_fold_subgr"/>
</dbReference>
<sequence>MNGKKLSNAQYYTYEARKKDVRWLHSTIELLLEQSERGRNEEIGELFTNETIEVAKKLLELIETETPQSEDISELYSLLKFYKGVRNSDWDNICTHVEKWHWVANIWDNFEGILELDLWKGVEFHLYSIAKPLISEGKFLRLATSVGCYGHVWLRIEPKIKQRNIQIFWQINDDKIIPFYYIPTIFEAIIDGIIDYFRKTNIALTGIKIIIDNGSYHDVDSRSIDYRIAVTIAWRKAMANAELIPYL</sequence>
<dbReference type="SMART" id="SM00889">
    <property type="entry name" value="EFG_IV"/>
    <property type="match status" value="1"/>
</dbReference>
<keyword evidence="4" id="KW-0648">Protein biosynthesis</keyword>
<keyword evidence="1" id="KW-0547">Nucleotide-binding</keyword>
<dbReference type="OrthoDB" id="481702at2"/>
<gene>
    <name evidence="4" type="primary">fus</name>
    <name evidence="4" type="ORF">NIES21_04990</name>
</gene>
<dbReference type="EMBL" id="AP018174">
    <property type="protein sequence ID" value="BAY14741.1"/>
    <property type="molecule type" value="Genomic_DNA"/>
</dbReference>
<dbReference type="AlphaFoldDB" id="A0A1Z4GB53"/>